<proteinExistence type="predicted"/>
<dbReference type="Proteomes" id="UP000287756">
    <property type="component" value="Chromosome"/>
</dbReference>
<name>A0A410MDL2_9BACI</name>
<accession>A0A410MDL2</accession>
<sequence length="120" mass="14218">MLNEPMFDGYKDVTDEEVVEKMKYFMSKAKKGMDIHEYDKKGSLEVAKELREELKTEYKNNDLVRISKAYQEYELFSPYSKAVHEAYVSVTGAMSYKKHFHFLYDVYSYMLSYLPTNDGE</sequence>
<gene>
    <name evidence="1" type="ORF">HLI_11750</name>
</gene>
<evidence type="ECO:0000313" key="1">
    <source>
        <dbReference type="EMBL" id="QAS52822.1"/>
    </source>
</evidence>
<dbReference type="KEGG" id="hli:HLI_11750"/>
<dbReference type="AlphaFoldDB" id="A0A410MDL2"/>
<evidence type="ECO:0000313" key="2">
    <source>
        <dbReference type="Proteomes" id="UP000287756"/>
    </source>
</evidence>
<protein>
    <submittedName>
        <fullName evidence="1">Uncharacterized protein</fullName>
    </submittedName>
</protein>
<dbReference type="EMBL" id="CP026118">
    <property type="protein sequence ID" value="QAS52822.1"/>
    <property type="molecule type" value="Genomic_DNA"/>
</dbReference>
<reference evidence="1 2" key="1">
    <citation type="submission" date="2018-01" db="EMBL/GenBank/DDBJ databases">
        <title>The whole genome sequencing and assembly of Halobacillus litoralis ERB031 strain.</title>
        <authorList>
            <person name="Lee S.-J."/>
            <person name="Park M.-K."/>
            <person name="Kim J.-Y."/>
            <person name="Lee Y.-J."/>
            <person name="Yi H."/>
            <person name="Bahn Y.-S."/>
            <person name="Kim J.F."/>
            <person name="Lee D.-W."/>
        </authorList>
    </citation>
    <scope>NUCLEOTIDE SEQUENCE [LARGE SCALE GENOMIC DNA]</scope>
    <source>
        <strain evidence="1 2">ERB 031</strain>
    </source>
</reference>
<organism evidence="1 2">
    <name type="scientific">Halobacillus litoralis</name>
    <dbReference type="NCBI Taxonomy" id="45668"/>
    <lineage>
        <taxon>Bacteria</taxon>
        <taxon>Bacillati</taxon>
        <taxon>Bacillota</taxon>
        <taxon>Bacilli</taxon>
        <taxon>Bacillales</taxon>
        <taxon>Bacillaceae</taxon>
        <taxon>Halobacillus</taxon>
    </lineage>
</organism>